<dbReference type="EMBL" id="JAZHOV010000011">
    <property type="protein sequence ID" value="MEF2256363.1"/>
    <property type="molecule type" value="Genomic_DNA"/>
</dbReference>
<evidence type="ECO:0000313" key="2">
    <source>
        <dbReference type="Proteomes" id="UP001351900"/>
    </source>
</evidence>
<evidence type="ECO:0000313" key="1">
    <source>
        <dbReference type="EMBL" id="MEF2256363.1"/>
    </source>
</evidence>
<dbReference type="SUPFAM" id="SSF52413">
    <property type="entry name" value="UDP-glucose/GDP-mannose dehydrogenase C-terminal domain"/>
    <property type="match status" value="1"/>
</dbReference>
<dbReference type="RefSeq" id="WP_331792420.1">
    <property type="nucleotide sequence ID" value="NZ_BAAAUO010000010.1"/>
</dbReference>
<dbReference type="Proteomes" id="UP001351900">
    <property type="component" value="Unassembled WGS sequence"/>
</dbReference>
<gene>
    <name evidence="1" type="ORF">V2V91_14660</name>
</gene>
<reference evidence="1 2" key="1">
    <citation type="submission" date="2024-01" db="EMBL/GenBank/DDBJ databases">
        <title>the genome sequence of strain Microbacterium schleiferi NBRC 15075.</title>
        <authorList>
            <person name="Ding Y."/>
            <person name="Zhang G."/>
        </authorList>
    </citation>
    <scope>NUCLEOTIDE SEQUENCE [LARGE SCALE GENOMIC DNA]</scope>
    <source>
        <strain evidence="1 2">NBRC 15075</strain>
    </source>
</reference>
<organism evidence="1 2">
    <name type="scientific">Microbacterium schleiferi</name>
    <dbReference type="NCBI Taxonomy" id="69362"/>
    <lineage>
        <taxon>Bacteria</taxon>
        <taxon>Bacillati</taxon>
        <taxon>Actinomycetota</taxon>
        <taxon>Actinomycetes</taxon>
        <taxon>Micrococcales</taxon>
        <taxon>Microbacteriaceae</taxon>
        <taxon>Microbacterium</taxon>
    </lineage>
</organism>
<dbReference type="InterPro" id="IPR036220">
    <property type="entry name" value="UDP-Glc/GDP-Man_DH_C_sf"/>
</dbReference>
<dbReference type="Gene3D" id="3.40.50.720">
    <property type="entry name" value="NAD(P)-binding Rossmann-like Domain"/>
    <property type="match status" value="1"/>
</dbReference>
<proteinExistence type="predicted"/>
<keyword evidence="2" id="KW-1185">Reference proteome</keyword>
<evidence type="ECO:0008006" key="3">
    <source>
        <dbReference type="Google" id="ProtNLM"/>
    </source>
</evidence>
<comment type="caution">
    <text evidence="1">The sequence shown here is derived from an EMBL/GenBank/DDBJ whole genome shotgun (WGS) entry which is preliminary data.</text>
</comment>
<accession>A0ABU7VAU2</accession>
<sequence length="40" mass="4426">MSPEHVSTLTDGRVIVDGRNCLDADAWRAAGWTYYGMGRP</sequence>
<name>A0ABU7VAU2_9MICO</name>
<protein>
    <recommendedName>
        <fullName evidence="3">UDP-glucose/GDP-mannose dehydrogenase C-terminal domain-containing protein</fullName>
    </recommendedName>
</protein>